<dbReference type="PANTHER" id="PTHR28678:SF1">
    <property type="entry name" value="CODANIN-1"/>
    <property type="match status" value="1"/>
</dbReference>
<dbReference type="Pfam" id="PF15296">
    <property type="entry name" value="Codanin-1_C"/>
    <property type="match status" value="1"/>
</dbReference>
<reference evidence="3 4" key="1">
    <citation type="journal article" date="2024" name="Nat. Commun.">
        <title>Phylogenomics reveals the evolutionary origins of lichenization in chlorophyte algae.</title>
        <authorList>
            <person name="Puginier C."/>
            <person name="Libourel C."/>
            <person name="Otte J."/>
            <person name="Skaloud P."/>
            <person name="Haon M."/>
            <person name="Grisel S."/>
            <person name="Petersen M."/>
            <person name="Berrin J.G."/>
            <person name="Delaux P.M."/>
            <person name="Dal Grande F."/>
            <person name="Keller J."/>
        </authorList>
    </citation>
    <scope>NUCLEOTIDE SEQUENCE [LARGE SCALE GENOMIC DNA]</scope>
    <source>
        <strain evidence="3 4">SAG 2043</strain>
    </source>
</reference>
<comment type="caution">
    <text evidence="3">The sequence shown here is derived from an EMBL/GenBank/DDBJ whole genome shotgun (WGS) entry which is preliminary data.</text>
</comment>
<dbReference type="PANTHER" id="PTHR28678">
    <property type="entry name" value="CODANIN-1"/>
    <property type="match status" value="1"/>
</dbReference>
<dbReference type="InterPro" id="IPR040031">
    <property type="entry name" value="Codanin-1"/>
</dbReference>
<feature type="compositionally biased region" description="Polar residues" evidence="1">
    <location>
        <begin position="181"/>
        <end position="214"/>
    </location>
</feature>
<evidence type="ECO:0000259" key="2">
    <source>
        <dbReference type="Pfam" id="PF15296"/>
    </source>
</evidence>
<evidence type="ECO:0000313" key="4">
    <source>
        <dbReference type="Proteomes" id="UP001489004"/>
    </source>
</evidence>
<proteinExistence type="predicted"/>
<feature type="compositionally biased region" description="Gly residues" evidence="1">
    <location>
        <begin position="571"/>
        <end position="581"/>
    </location>
</feature>
<feature type="compositionally biased region" description="Basic and acidic residues" evidence="1">
    <location>
        <begin position="248"/>
        <end position="258"/>
    </location>
</feature>
<accession>A0AAW1QFP4</accession>
<evidence type="ECO:0000313" key="3">
    <source>
        <dbReference type="EMBL" id="KAK9820041.1"/>
    </source>
</evidence>
<name>A0AAW1QFP4_9CHLO</name>
<feature type="compositionally biased region" description="Low complexity" evidence="1">
    <location>
        <begin position="149"/>
        <end position="165"/>
    </location>
</feature>
<gene>
    <name evidence="3" type="ORF">WJX72_005403</name>
</gene>
<dbReference type="AlphaFoldDB" id="A0AAW1QFP4"/>
<feature type="compositionally biased region" description="Basic and acidic residues" evidence="1">
    <location>
        <begin position="404"/>
        <end position="414"/>
    </location>
</feature>
<protein>
    <recommendedName>
        <fullName evidence="2">Codanin-1 C-terminal domain-containing protein</fullName>
    </recommendedName>
</protein>
<feature type="compositionally biased region" description="Low complexity" evidence="1">
    <location>
        <begin position="42"/>
        <end position="62"/>
    </location>
</feature>
<dbReference type="EMBL" id="JALJOR010000003">
    <property type="protein sequence ID" value="KAK9820041.1"/>
    <property type="molecule type" value="Genomic_DNA"/>
</dbReference>
<organism evidence="3 4">
    <name type="scientific">[Myrmecia] bisecta</name>
    <dbReference type="NCBI Taxonomy" id="41462"/>
    <lineage>
        <taxon>Eukaryota</taxon>
        <taxon>Viridiplantae</taxon>
        <taxon>Chlorophyta</taxon>
        <taxon>core chlorophytes</taxon>
        <taxon>Trebouxiophyceae</taxon>
        <taxon>Trebouxiales</taxon>
        <taxon>Trebouxiaceae</taxon>
        <taxon>Myrmecia</taxon>
    </lineage>
</organism>
<feature type="region of interest" description="Disordered" evidence="1">
    <location>
        <begin position="140"/>
        <end position="258"/>
    </location>
</feature>
<feature type="region of interest" description="Disordered" evidence="1">
    <location>
        <begin position="392"/>
        <end position="414"/>
    </location>
</feature>
<feature type="region of interest" description="Disordered" evidence="1">
    <location>
        <begin position="531"/>
        <end position="581"/>
    </location>
</feature>
<sequence length="1064" mass="110904">MPGALDTDNFPSLAAASSSNKPSKGIATASHLYRLVTPAPPQTQASSSAQADTATPTAPAQPGNSTSQQPARRKIAPTKVAPSMVDERFTAASQPAPAVPTTARRKIAPTPLAAGDVVQPQASFLLAATESTADTWEQRLSATPTQVATSTPQPAQSGQSGGSSTYLSATSAQDFPALGGPSTTSRGPSRSARSIPSLGNNTQPAAASAQSETPISRLPAKPHAWGRPAAADTAAASGSDNPEAEGSDPPHDSPEAEAKLPDEGVRMAAVHAHLLASVAAIALAAELDLLLHLLALPASLRCGEAGGRQLLWCSDVAAAYACKVLQEAGCLATSLGPQMLETLVESPAVAKHSPPLLARLLSTLERAKVDQLHTEKAYESVKSARLLSLFGLPSQTNDGQGRGRSQEEQRKLTNRESCRDEWFALMRDAAKQGHSFSSSAAPFSPASQNGRLQSVAEHGAVNDEAVLSGMQERASALLRRLRPDNTTAFAELLVAAILQAAATGETLMDEELTQLARRDVSKFHRLNQRLQAQAPRGALHSAARRPTSPALPSPSFSGTSALSRAGTAGRPRGGGPIKGGSGEEGVAATLAVVAEFPPAQRLYVLFLEAADSHRLNTCVVRCMAGKLRALMGQGSADSRGSRGSGHSERLGAMATLATFLSYLTFTGTAACESADGIDAAAAAPPVVDVDAALSTAQRDGVLHLALPWVVRLLWFLKRDASACRAPYYQSVLLRLLALHRAPLLRPQHARFGLAAFCMRSILDDFWEHLGGEAVLTARNACSLGPEGVAEDELRVLEGINLDARYMQQCCPALEACRAALLSSQAEAEPAARAGDKATAVGAKRPRGMRKITPSMPASAAPQVAMQIPAAVTDAVGAGQDGLKLRLQRAFLEQYSTDEYKVRLKDLVDYIADIVAFNAATAASDSAIPLATQAAARKLAQAAAEQLSAFRHHTASLAAAEVRLFDGGEGGSRAPAVSLTAEQLRARLASLAERLIAEASTQALAASHPAAVRQIETNAARALAALALPSWGEAVVGTAAAIVAEVATSTCTQRLLKQVPSRCRR</sequence>
<dbReference type="GO" id="GO:0006325">
    <property type="term" value="P:chromatin organization"/>
    <property type="evidence" value="ECO:0007669"/>
    <property type="project" value="TreeGrafter"/>
</dbReference>
<dbReference type="InterPro" id="IPR028171">
    <property type="entry name" value="Codanin-1_C"/>
</dbReference>
<keyword evidence="4" id="KW-1185">Reference proteome</keyword>
<evidence type="ECO:0000256" key="1">
    <source>
        <dbReference type="SAM" id="MobiDB-lite"/>
    </source>
</evidence>
<dbReference type="GO" id="GO:0005634">
    <property type="term" value="C:nucleus"/>
    <property type="evidence" value="ECO:0007669"/>
    <property type="project" value="TreeGrafter"/>
</dbReference>
<feature type="region of interest" description="Disordered" evidence="1">
    <location>
        <begin position="1"/>
        <end position="78"/>
    </location>
</feature>
<dbReference type="Proteomes" id="UP001489004">
    <property type="component" value="Unassembled WGS sequence"/>
</dbReference>
<feature type="domain" description="Codanin-1 C-terminal" evidence="2">
    <location>
        <begin position="801"/>
        <end position="939"/>
    </location>
</feature>